<dbReference type="GO" id="GO:0005507">
    <property type="term" value="F:copper ion binding"/>
    <property type="evidence" value="ECO:0007669"/>
    <property type="project" value="InterPro"/>
</dbReference>
<feature type="domain" description="Copper type II ascorbate-dependent monooxygenase C-terminal" evidence="23">
    <location>
        <begin position="172"/>
        <end position="318"/>
    </location>
</feature>
<dbReference type="InterPro" id="IPR000720">
    <property type="entry name" value="PHM/PAL"/>
</dbReference>
<reference evidence="25" key="1">
    <citation type="submission" date="2017-02" db="UniProtKB">
        <authorList>
            <consortium name="WormBaseParasite"/>
        </authorList>
    </citation>
    <scope>IDENTIFICATION</scope>
</reference>
<keyword evidence="10" id="KW-1133">Transmembrane helix</keyword>
<dbReference type="GO" id="GO:0016020">
    <property type="term" value="C:membrane"/>
    <property type="evidence" value="ECO:0007669"/>
    <property type="project" value="InterPro"/>
</dbReference>
<dbReference type="GO" id="GO:0031410">
    <property type="term" value="C:cytoplasmic vesicle"/>
    <property type="evidence" value="ECO:0007669"/>
    <property type="project" value="UniProtKB-SubCell"/>
</dbReference>
<dbReference type="Gene3D" id="2.60.120.230">
    <property type="match status" value="1"/>
</dbReference>
<dbReference type="GO" id="GO:0005576">
    <property type="term" value="C:extracellular region"/>
    <property type="evidence" value="ECO:0007669"/>
    <property type="project" value="UniProtKB-SubCell"/>
</dbReference>
<evidence type="ECO:0000256" key="11">
    <source>
        <dbReference type="ARBA" id="ARBA00023002"/>
    </source>
</evidence>
<evidence type="ECO:0000256" key="1">
    <source>
        <dbReference type="ARBA" id="ARBA00004541"/>
    </source>
</evidence>
<dbReference type="GO" id="GO:0006518">
    <property type="term" value="P:peptide metabolic process"/>
    <property type="evidence" value="ECO:0007669"/>
    <property type="project" value="InterPro"/>
</dbReference>
<keyword evidence="24" id="KW-1185">Reference proteome</keyword>
<feature type="binding site" evidence="20">
    <location>
        <position position="287"/>
    </location>
    <ligand>
        <name>Cu(2+)</name>
        <dbReference type="ChEBI" id="CHEBI:29036"/>
        <label>1</label>
        <note>catalytic</note>
    </ligand>
</feature>
<evidence type="ECO:0000256" key="14">
    <source>
        <dbReference type="ARBA" id="ARBA00023136"/>
    </source>
</evidence>
<evidence type="ECO:0000256" key="12">
    <source>
        <dbReference type="ARBA" id="ARBA00023008"/>
    </source>
</evidence>
<feature type="disulfide bond" evidence="21">
    <location>
        <begin position="78"/>
        <end position="106"/>
    </location>
</feature>
<dbReference type="PANTHER" id="PTHR10680:SF14">
    <property type="entry name" value="PEPTIDYL-GLYCINE ALPHA-AMIDATING MONOOXYGENASE"/>
    <property type="match status" value="1"/>
</dbReference>
<dbReference type="SUPFAM" id="SSF49742">
    <property type="entry name" value="PHM/PNGase F"/>
    <property type="match status" value="2"/>
</dbReference>
<dbReference type="InterPro" id="IPR000323">
    <property type="entry name" value="Cu2_ascorb_mOase_N"/>
</dbReference>
<evidence type="ECO:0000259" key="23">
    <source>
        <dbReference type="Pfam" id="PF03712"/>
    </source>
</evidence>
<evidence type="ECO:0000256" key="15">
    <source>
        <dbReference type="ARBA" id="ARBA00023157"/>
    </source>
</evidence>
<evidence type="ECO:0000256" key="5">
    <source>
        <dbReference type="ARBA" id="ARBA00022525"/>
    </source>
</evidence>
<dbReference type="PROSITE" id="PS00085">
    <property type="entry name" value="CU2_MONOOXYGENASE_2"/>
    <property type="match status" value="1"/>
</dbReference>
<evidence type="ECO:0000256" key="17">
    <source>
        <dbReference type="ARBA" id="ARBA00023329"/>
    </source>
</evidence>
<keyword evidence="9" id="KW-0862">Zinc</keyword>
<organism evidence="24 25">
    <name type="scientific">Elaeophora elaphi</name>
    <dbReference type="NCBI Taxonomy" id="1147741"/>
    <lineage>
        <taxon>Eukaryota</taxon>
        <taxon>Metazoa</taxon>
        <taxon>Ecdysozoa</taxon>
        <taxon>Nematoda</taxon>
        <taxon>Chromadorea</taxon>
        <taxon>Rhabditida</taxon>
        <taxon>Spirurina</taxon>
        <taxon>Spiruromorpha</taxon>
        <taxon>Filarioidea</taxon>
        <taxon>Onchocercidae</taxon>
        <taxon>Elaeophora</taxon>
    </lineage>
</organism>
<comment type="similarity">
    <text evidence="3">Belongs to the copper type II ascorbate-dependent monooxygenase family.</text>
</comment>
<dbReference type="Pfam" id="PF03712">
    <property type="entry name" value="Cu2_monoox_C"/>
    <property type="match status" value="1"/>
</dbReference>
<keyword evidence="7 20" id="KW-0479">Metal-binding</keyword>
<comment type="catalytic activity">
    <reaction evidence="19">
        <text>a [peptide]-C-terminal glycine + 2 L-ascorbate + O2 = a [peptide]-C-terminal (2S)-2-hydroxyglycine + 2 monodehydro-L-ascorbate radical + H2O</text>
        <dbReference type="Rhea" id="RHEA:21452"/>
        <dbReference type="Rhea" id="RHEA-COMP:13486"/>
        <dbReference type="Rhea" id="RHEA-COMP:15321"/>
        <dbReference type="ChEBI" id="CHEBI:15377"/>
        <dbReference type="ChEBI" id="CHEBI:15379"/>
        <dbReference type="ChEBI" id="CHEBI:38290"/>
        <dbReference type="ChEBI" id="CHEBI:59513"/>
        <dbReference type="ChEBI" id="CHEBI:137000"/>
        <dbReference type="ChEBI" id="CHEBI:142768"/>
        <dbReference type="EC" id="1.14.17.3"/>
    </reaction>
</comment>
<evidence type="ECO:0000256" key="21">
    <source>
        <dbReference type="PIRSR" id="PIRSR600720-3"/>
    </source>
</evidence>
<dbReference type="InterPro" id="IPR036939">
    <property type="entry name" value="Cu2_ascorb_mOase_N_sf"/>
</dbReference>
<keyword evidence="11" id="KW-0560">Oxidoreductase</keyword>
<keyword evidence="6" id="KW-0812">Transmembrane</keyword>
<dbReference type="PRINTS" id="PR00790">
    <property type="entry name" value="PAMONOXGNASE"/>
</dbReference>
<keyword evidence="14" id="KW-0472">Membrane</keyword>
<dbReference type="AlphaFoldDB" id="A0A0R3RRA3"/>
<evidence type="ECO:0000256" key="8">
    <source>
        <dbReference type="ARBA" id="ARBA00022729"/>
    </source>
</evidence>
<comment type="cofactor">
    <cofactor evidence="20">
        <name>Cu(2+)</name>
        <dbReference type="ChEBI" id="CHEBI:29036"/>
    </cofactor>
    <text evidence="20">Binds 2 Cu(2+) ions per subunit.</text>
</comment>
<feature type="binding site" evidence="20">
    <location>
        <position position="211"/>
    </location>
    <ligand>
        <name>Cu(2+)</name>
        <dbReference type="ChEBI" id="CHEBI:29036"/>
        <label>1</label>
        <note>catalytic</note>
    </ligand>
</feature>
<dbReference type="WBParaSite" id="EEL_0000425501-mRNA-1">
    <property type="protein sequence ID" value="EEL_0000425501-mRNA-1"/>
    <property type="gene ID" value="EEL_0000425501"/>
</dbReference>
<dbReference type="Gene3D" id="2.60.120.310">
    <property type="entry name" value="Copper type II, ascorbate-dependent monooxygenase, N-terminal domain"/>
    <property type="match status" value="1"/>
</dbReference>
<evidence type="ECO:0000256" key="20">
    <source>
        <dbReference type="PIRSR" id="PIRSR600720-2"/>
    </source>
</evidence>
<evidence type="ECO:0000256" key="3">
    <source>
        <dbReference type="ARBA" id="ARBA00010676"/>
    </source>
</evidence>
<evidence type="ECO:0000256" key="13">
    <source>
        <dbReference type="ARBA" id="ARBA00023033"/>
    </source>
</evidence>
<dbReference type="FunFam" id="2.60.120.310:FF:000005">
    <property type="entry name" value="Peptidylglycine alpha-hydroxylating monooxygenase"/>
    <property type="match status" value="1"/>
</dbReference>
<keyword evidence="12 20" id="KW-0186">Copper</keyword>
<sequence>MLALSYMKPSFFLLTINIYQLARTNEVTELRMAGAEPVVEDSYLCTAAPLDSTTEHYIVGFKPYATMQKAHHMLLFGCIQPGSDEAIWDCGDMTSAGPNFQRASVCDDQPSILYAWGRDAPELYLPEGVGFKVGGDTGIRYLILQVHYKTQLGPDYSGVRIESTTEPQPKRASTLLMVTGGILPAKKRETFEAACIVDEDIEIHPFAFRTHTHRHGELVSGWVVRQNEYGHDTWELIGERNPLLPQMFQRVDNNITIRQGDVLAARCVLNNKEDWDIAMGNTSNDEMCNYYLMYWVLGDRVLRGNICYSPGPPEYHWSSKGELNNIPNV</sequence>
<feature type="disulfide bond" evidence="21">
    <location>
        <begin position="195"/>
        <end position="307"/>
    </location>
</feature>
<dbReference type="EC" id="1.14.17.3" evidence="4"/>
<evidence type="ECO:0000256" key="10">
    <source>
        <dbReference type="ARBA" id="ARBA00022989"/>
    </source>
</evidence>
<evidence type="ECO:0000256" key="9">
    <source>
        <dbReference type="ARBA" id="ARBA00022833"/>
    </source>
</evidence>
<evidence type="ECO:0000256" key="6">
    <source>
        <dbReference type="ARBA" id="ARBA00022692"/>
    </source>
</evidence>
<feature type="binding site" evidence="20">
    <location>
        <position position="72"/>
    </location>
    <ligand>
        <name>Cu(2+)</name>
        <dbReference type="ChEBI" id="CHEBI:29036"/>
        <label>1</label>
        <note>catalytic</note>
    </ligand>
</feature>
<keyword evidence="8" id="KW-0732">Signal</keyword>
<dbReference type="GO" id="GO:0012505">
    <property type="term" value="C:endomembrane system"/>
    <property type="evidence" value="ECO:0007669"/>
    <property type="project" value="UniProtKB-SubCell"/>
</dbReference>
<dbReference type="InterPro" id="IPR024548">
    <property type="entry name" value="Cu2_monoox_C"/>
</dbReference>
<dbReference type="PANTHER" id="PTHR10680">
    <property type="entry name" value="PEPTIDYL-GLYCINE ALPHA-AMIDATING MONOOXYGENASE"/>
    <property type="match status" value="1"/>
</dbReference>
<name>A0A0R3RRA3_9BILA</name>
<keyword evidence="13" id="KW-0503">Monooxygenase</keyword>
<keyword evidence="16" id="KW-0325">Glycoprotein</keyword>
<dbReference type="GO" id="GO:0004504">
    <property type="term" value="F:peptidylglycine monooxygenase activity"/>
    <property type="evidence" value="ECO:0007669"/>
    <property type="project" value="UniProtKB-EC"/>
</dbReference>
<dbReference type="Proteomes" id="UP000050640">
    <property type="component" value="Unplaced"/>
</dbReference>
<evidence type="ECO:0000313" key="24">
    <source>
        <dbReference type="Proteomes" id="UP000050640"/>
    </source>
</evidence>
<dbReference type="PROSITE" id="PS00084">
    <property type="entry name" value="CU2_MONOOXYGENASE_1"/>
    <property type="match status" value="1"/>
</dbReference>
<keyword evidence="15 21" id="KW-1015">Disulfide bond</keyword>
<evidence type="ECO:0000256" key="7">
    <source>
        <dbReference type="ARBA" id="ARBA00022723"/>
    </source>
</evidence>
<dbReference type="InterPro" id="IPR008977">
    <property type="entry name" value="PHM/PNGase_F_dom_sf"/>
</dbReference>
<feature type="binding site" evidence="20">
    <location>
        <position position="147"/>
    </location>
    <ligand>
        <name>Cu(2+)</name>
        <dbReference type="ChEBI" id="CHEBI:29036"/>
        <label>1</label>
        <note>catalytic</note>
    </ligand>
</feature>
<feature type="disulfide bond" evidence="21">
    <location>
        <begin position="267"/>
        <end position="288"/>
    </location>
</feature>
<dbReference type="InterPro" id="IPR014783">
    <property type="entry name" value="Cu2_ascorb_mOase_CS-2"/>
</dbReference>
<comment type="subcellular location">
    <subcellularLocation>
        <location evidence="1">Cytoplasmic vesicle</location>
    </subcellularLocation>
    <subcellularLocation>
        <location evidence="18">Endomembrane system</location>
        <topology evidence="18">Single-pass membrane protein</topology>
    </subcellularLocation>
    <subcellularLocation>
        <location evidence="2">Secreted</location>
    </subcellularLocation>
</comment>
<feature type="binding site" evidence="20">
    <location>
        <position position="213"/>
    </location>
    <ligand>
        <name>Cu(2+)</name>
        <dbReference type="ChEBI" id="CHEBI:29036"/>
        <label>1</label>
        <note>catalytic</note>
    </ligand>
</feature>
<evidence type="ECO:0000256" key="16">
    <source>
        <dbReference type="ARBA" id="ARBA00023180"/>
    </source>
</evidence>
<feature type="disulfide bond" evidence="21">
    <location>
        <begin position="45"/>
        <end position="90"/>
    </location>
</feature>
<proteinExistence type="inferred from homology"/>
<protein>
    <recommendedName>
        <fullName evidence="4">peptidylglycine monooxygenase</fullName>
        <ecNumber evidence="4">1.14.17.3</ecNumber>
    </recommendedName>
</protein>
<evidence type="ECO:0000313" key="25">
    <source>
        <dbReference type="WBParaSite" id="EEL_0000425501-mRNA-1"/>
    </source>
</evidence>
<keyword evidence="5" id="KW-0964">Secreted</keyword>
<keyword evidence="17" id="KW-0968">Cytoplasmic vesicle</keyword>
<evidence type="ECO:0000259" key="22">
    <source>
        <dbReference type="Pfam" id="PF01082"/>
    </source>
</evidence>
<feature type="binding site" evidence="20">
    <location>
        <position position="71"/>
    </location>
    <ligand>
        <name>Cu(2+)</name>
        <dbReference type="ChEBI" id="CHEBI:29036"/>
        <label>1</label>
        <note>catalytic</note>
    </ligand>
</feature>
<evidence type="ECO:0000256" key="4">
    <source>
        <dbReference type="ARBA" id="ARBA00012689"/>
    </source>
</evidence>
<feature type="domain" description="Copper type II ascorbate-dependent monooxygenase N-terminal" evidence="22">
    <location>
        <begin position="37"/>
        <end position="150"/>
    </location>
</feature>
<dbReference type="InterPro" id="IPR020611">
    <property type="entry name" value="Cu2_ascorb_mOase_CS-1"/>
</dbReference>
<dbReference type="Pfam" id="PF01082">
    <property type="entry name" value="Cu2_monooxygen"/>
    <property type="match status" value="1"/>
</dbReference>
<evidence type="ECO:0000256" key="2">
    <source>
        <dbReference type="ARBA" id="ARBA00004613"/>
    </source>
</evidence>
<dbReference type="InterPro" id="IPR014784">
    <property type="entry name" value="Cu2_ascorb_mOase-like_C"/>
</dbReference>
<evidence type="ECO:0000256" key="19">
    <source>
        <dbReference type="ARBA" id="ARBA00048431"/>
    </source>
</evidence>
<accession>A0A0R3RRA3</accession>
<evidence type="ECO:0000256" key="18">
    <source>
        <dbReference type="ARBA" id="ARBA00037847"/>
    </source>
</evidence>